<feature type="transmembrane region" description="Helical" evidence="8">
    <location>
        <begin position="46"/>
        <end position="66"/>
    </location>
</feature>
<dbReference type="GO" id="GO:0005886">
    <property type="term" value="C:plasma membrane"/>
    <property type="evidence" value="ECO:0007669"/>
    <property type="project" value="UniProtKB-SubCell"/>
</dbReference>
<dbReference type="AlphaFoldDB" id="B2A6G7"/>
<sequence>MSHIHLPDGIIPVPWWLAGYLVAVLIIYLLLSRVDSTEARYRIPKAAMAAAFMLVAMSVPLGFLPIHLSMAVLAGILVGPGIGFLSVFVVNFILALVGHGGITIVGLNTLVIGLEVLVGAKIFSYLLSKTTVWKAAFLAVIPALIVSLVFTVSLVGATVSWAEALPYHQHDCDHDHDHDDRSHANHNGHDSHGHSEGNGEGIETALSEIHILTLTGWTALLVILAVGITLEAILTAIIANYIYKVKPDLLEATNSLPGR</sequence>
<dbReference type="GO" id="GO:0000041">
    <property type="term" value="P:transition metal ion transport"/>
    <property type="evidence" value="ECO:0007669"/>
    <property type="project" value="InterPro"/>
</dbReference>
<reference evidence="9 10" key="1">
    <citation type="submission" date="2008-04" db="EMBL/GenBank/DDBJ databases">
        <title>Complete sequence of chromosome of Natranaerobius thermophilus JW/NM-WN-LF.</title>
        <authorList>
            <consortium name="US DOE Joint Genome Institute"/>
            <person name="Copeland A."/>
            <person name="Lucas S."/>
            <person name="Lapidus A."/>
            <person name="Glavina del Rio T."/>
            <person name="Dalin E."/>
            <person name="Tice H."/>
            <person name="Bruce D."/>
            <person name="Goodwin L."/>
            <person name="Pitluck S."/>
            <person name="Chertkov O."/>
            <person name="Brettin T."/>
            <person name="Detter J.C."/>
            <person name="Han C."/>
            <person name="Kuske C.R."/>
            <person name="Schmutz J."/>
            <person name="Larimer F."/>
            <person name="Land M."/>
            <person name="Hauser L."/>
            <person name="Kyrpides N."/>
            <person name="Lykidis A."/>
            <person name="Mesbah N.M."/>
            <person name="Wiegel J."/>
        </authorList>
    </citation>
    <scope>NUCLEOTIDE SEQUENCE [LARGE SCALE GENOMIC DNA]</scope>
    <source>
        <strain evidence="10">ATCC BAA-1301 / DSM 18059 / JW/NM-WN-LF</strain>
    </source>
</reference>
<feature type="transmembrane region" description="Helical" evidence="8">
    <location>
        <begin position="15"/>
        <end position="34"/>
    </location>
</feature>
<evidence type="ECO:0000313" key="10">
    <source>
        <dbReference type="Proteomes" id="UP000001683"/>
    </source>
</evidence>
<evidence type="ECO:0000256" key="8">
    <source>
        <dbReference type="SAM" id="Phobius"/>
    </source>
</evidence>
<evidence type="ECO:0000256" key="1">
    <source>
        <dbReference type="ARBA" id="ARBA00004651"/>
    </source>
</evidence>
<comment type="subcellular location">
    <subcellularLocation>
        <location evidence="1">Cell membrane</location>
        <topology evidence="1">Multi-pass membrane protein</topology>
    </subcellularLocation>
</comment>
<feature type="region of interest" description="Disordered" evidence="7">
    <location>
        <begin position="175"/>
        <end position="199"/>
    </location>
</feature>
<organism evidence="9 10">
    <name type="scientific">Natranaerobius thermophilus (strain ATCC BAA-1301 / DSM 18059 / JW/NM-WN-LF)</name>
    <dbReference type="NCBI Taxonomy" id="457570"/>
    <lineage>
        <taxon>Bacteria</taxon>
        <taxon>Bacillati</taxon>
        <taxon>Bacillota</taxon>
        <taxon>Clostridia</taxon>
        <taxon>Natranaerobiales</taxon>
        <taxon>Natranaerobiaceae</taxon>
        <taxon>Natranaerobius</taxon>
    </lineage>
</organism>
<feature type="compositionally biased region" description="Basic and acidic residues" evidence="7">
    <location>
        <begin position="175"/>
        <end position="197"/>
    </location>
</feature>
<evidence type="ECO:0000256" key="4">
    <source>
        <dbReference type="ARBA" id="ARBA00022692"/>
    </source>
</evidence>
<gene>
    <name evidence="9" type="ordered locus">Nther_1929</name>
</gene>
<evidence type="ECO:0000256" key="3">
    <source>
        <dbReference type="ARBA" id="ARBA00022475"/>
    </source>
</evidence>
<dbReference type="InParanoid" id="B2A6G7"/>
<feature type="transmembrane region" description="Helical" evidence="8">
    <location>
        <begin position="72"/>
        <end position="97"/>
    </location>
</feature>
<feature type="transmembrane region" description="Helical" evidence="8">
    <location>
        <begin position="104"/>
        <end position="123"/>
    </location>
</feature>
<reference evidence="9 10" key="2">
    <citation type="journal article" date="2011" name="J. Bacteriol.">
        <title>Complete genome sequence of the anaerobic, halophilic alkalithermophile Natranaerobius thermophilus JW/NM-WN-LF.</title>
        <authorList>
            <person name="Zhao B."/>
            <person name="Mesbah N.M."/>
            <person name="Dalin E."/>
            <person name="Goodwin L."/>
            <person name="Nolan M."/>
            <person name="Pitluck S."/>
            <person name="Chertkov O."/>
            <person name="Brettin T.S."/>
            <person name="Han J."/>
            <person name="Larimer F.W."/>
            <person name="Land M.L."/>
            <person name="Hauser L."/>
            <person name="Kyrpides N."/>
            <person name="Wiegel J."/>
        </authorList>
    </citation>
    <scope>NUCLEOTIDE SEQUENCE [LARGE SCALE GENOMIC DNA]</scope>
    <source>
        <strain evidence="10">ATCC BAA-1301 / DSM 18059 / JW/NM-WN-LF</strain>
    </source>
</reference>
<keyword evidence="4 8" id="KW-0812">Transmembrane</keyword>
<evidence type="ECO:0000313" key="9">
    <source>
        <dbReference type="EMBL" id="ACB85500.1"/>
    </source>
</evidence>
<keyword evidence="2" id="KW-0813">Transport</keyword>
<dbReference type="InterPro" id="IPR036259">
    <property type="entry name" value="MFS_trans_sf"/>
</dbReference>
<dbReference type="KEGG" id="nth:Nther_1929"/>
<dbReference type="PANTHER" id="PTHR34229">
    <property type="entry name" value="METAL TRANSPORT PROTEIN HI_1621-RELATED"/>
    <property type="match status" value="1"/>
</dbReference>
<dbReference type="Pfam" id="PF01891">
    <property type="entry name" value="CbiM"/>
    <property type="match status" value="1"/>
</dbReference>
<protein>
    <submittedName>
        <fullName evidence="9">ABC-type Co2+ transport system permease component-like protein</fullName>
    </submittedName>
</protein>
<proteinExistence type="predicted"/>
<dbReference type="HOGENOM" id="CLU_1127238_0_0_9"/>
<feature type="transmembrane region" description="Helical" evidence="8">
    <location>
        <begin position="135"/>
        <end position="159"/>
    </location>
</feature>
<keyword evidence="3" id="KW-1003">Cell membrane</keyword>
<dbReference type="EMBL" id="CP001034">
    <property type="protein sequence ID" value="ACB85500.1"/>
    <property type="molecule type" value="Genomic_DNA"/>
</dbReference>
<dbReference type="SUPFAM" id="SSF103473">
    <property type="entry name" value="MFS general substrate transporter"/>
    <property type="match status" value="1"/>
</dbReference>
<evidence type="ECO:0000256" key="7">
    <source>
        <dbReference type="SAM" id="MobiDB-lite"/>
    </source>
</evidence>
<keyword evidence="6 8" id="KW-0472">Membrane</keyword>
<evidence type="ECO:0000256" key="6">
    <source>
        <dbReference type="ARBA" id="ARBA00023136"/>
    </source>
</evidence>
<dbReference type="Proteomes" id="UP000001683">
    <property type="component" value="Chromosome"/>
</dbReference>
<evidence type="ECO:0000256" key="2">
    <source>
        <dbReference type="ARBA" id="ARBA00022448"/>
    </source>
</evidence>
<keyword evidence="10" id="KW-1185">Reference proteome</keyword>
<accession>B2A6G7</accession>
<dbReference type="eggNOG" id="COG0310">
    <property type="taxonomic scope" value="Bacteria"/>
</dbReference>
<evidence type="ECO:0000256" key="5">
    <source>
        <dbReference type="ARBA" id="ARBA00022989"/>
    </source>
</evidence>
<dbReference type="InterPro" id="IPR002751">
    <property type="entry name" value="CbiM/NikMN"/>
</dbReference>
<dbReference type="STRING" id="457570.Nther_1929"/>
<dbReference type="Gene3D" id="1.10.1760.20">
    <property type="match status" value="1"/>
</dbReference>
<dbReference type="PANTHER" id="PTHR34229:SF1">
    <property type="entry name" value="METAL TRANSPORT PROTEIN HI_1621-RELATED"/>
    <property type="match status" value="1"/>
</dbReference>
<dbReference type="RefSeq" id="WP_012448360.1">
    <property type="nucleotide sequence ID" value="NC_010718.1"/>
</dbReference>
<dbReference type="OrthoDB" id="5395048at2"/>
<keyword evidence="5 8" id="KW-1133">Transmembrane helix</keyword>
<feature type="transmembrane region" description="Helical" evidence="8">
    <location>
        <begin position="219"/>
        <end position="243"/>
    </location>
</feature>
<name>B2A6G7_NATTJ</name>